<organism evidence="1 2">
    <name type="scientific">Ketogulonicigenium robustum</name>
    <dbReference type="NCBI Taxonomy" id="92947"/>
    <lineage>
        <taxon>Bacteria</taxon>
        <taxon>Pseudomonadati</taxon>
        <taxon>Pseudomonadota</taxon>
        <taxon>Alphaproteobacteria</taxon>
        <taxon>Rhodobacterales</taxon>
        <taxon>Roseobacteraceae</taxon>
        <taxon>Ketogulonicigenium</taxon>
    </lineage>
</organism>
<dbReference type="Gene3D" id="1.25.10.90">
    <property type="match status" value="1"/>
</dbReference>
<evidence type="ECO:0000313" key="1">
    <source>
        <dbReference type="EMBL" id="ARO15236.1"/>
    </source>
</evidence>
<dbReference type="Proteomes" id="UP000242447">
    <property type="component" value="Chromosome"/>
</dbReference>
<dbReference type="KEGG" id="kro:BVG79_01894"/>
<dbReference type="RefSeq" id="WP_085786658.1">
    <property type="nucleotide sequence ID" value="NZ_CP019937.1"/>
</dbReference>
<proteinExistence type="predicted"/>
<dbReference type="STRING" id="92947.BVG79_01894"/>
<protein>
    <submittedName>
        <fullName evidence="1">DNA alkylation repair enzyme superfamily protein</fullName>
    </submittedName>
</protein>
<dbReference type="InterPro" id="IPR016024">
    <property type="entry name" value="ARM-type_fold"/>
</dbReference>
<sequence length="230" mass="25396">MSLPPDLQSRLVTLEAELRAEGWDPTPAEMIDWLAREMRPAASVEDRLAQARDLWAFGTASAQILAGKLLTQARIADDDAIWETLCAWLETLEDDDWPLIETVCRALERRLEAVPARFDAILPWVTAPKASLRAGFILVNRPKLRVKVPKAADLVRRDVFLDAAAPLTADRSQIVQRALAGALRDLAKHDAARATAFLLAHGNAMVPWARAEAIGRLQIETDARGRIVTA</sequence>
<name>A0A1W6P149_9RHOB</name>
<reference evidence="1 2" key="1">
    <citation type="submission" date="2017-02" db="EMBL/GenBank/DDBJ databases">
        <title>Ketogulonicigenium robustum SPU B003 Genome sequencing and assembly.</title>
        <authorList>
            <person name="Li Y."/>
            <person name="Liu L."/>
            <person name="Wang C."/>
            <person name="Zhang M."/>
            <person name="Zhang T."/>
            <person name="Zhang Y."/>
        </authorList>
    </citation>
    <scope>NUCLEOTIDE SEQUENCE [LARGE SCALE GENOMIC DNA]</scope>
    <source>
        <strain evidence="1 2">SPU_B003</strain>
    </source>
</reference>
<dbReference type="OrthoDB" id="9775346at2"/>
<dbReference type="EMBL" id="CP019937">
    <property type="protein sequence ID" value="ARO15236.1"/>
    <property type="molecule type" value="Genomic_DNA"/>
</dbReference>
<dbReference type="InterPro" id="IPR014825">
    <property type="entry name" value="DNA_alkylation"/>
</dbReference>
<keyword evidence="2" id="KW-1185">Reference proteome</keyword>
<evidence type="ECO:0000313" key="2">
    <source>
        <dbReference type="Proteomes" id="UP000242447"/>
    </source>
</evidence>
<dbReference type="SUPFAM" id="SSF48371">
    <property type="entry name" value="ARM repeat"/>
    <property type="match status" value="1"/>
</dbReference>
<dbReference type="AlphaFoldDB" id="A0A1W6P149"/>
<gene>
    <name evidence="1" type="ORF">BVG79_01894</name>
</gene>
<accession>A0A1W6P149</accession>
<dbReference type="Pfam" id="PF08713">
    <property type="entry name" value="DNA_alkylation"/>
    <property type="match status" value="1"/>
</dbReference>